<name>F0ZLY7_DICPU</name>
<protein>
    <submittedName>
        <fullName evidence="2">Uncharacterized protein</fullName>
    </submittedName>
</protein>
<accession>F0ZLY7</accession>
<dbReference type="InParanoid" id="F0ZLY7"/>
<dbReference type="AlphaFoldDB" id="F0ZLY7"/>
<evidence type="ECO:0000313" key="2">
    <source>
        <dbReference type="EMBL" id="EGC35050.1"/>
    </source>
</evidence>
<dbReference type="OrthoDB" id="20009at2759"/>
<dbReference type="Proteomes" id="UP000001064">
    <property type="component" value="Unassembled WGS sequence"/>
</dbReference>
<dbReference type="FunCoup" id="F0ZLY7">
    <property type="interactions" value="743"/>
</dbReference>
<dbReference type="RefSeq" id="XP_003288418.1">
    <property type="nucleotide sequence ID" value="XM_003288370.1"/>
</dbReference>
<gene>
    <name evidence="2" type="ORF">DICPUDRAFT_152657</name>
</gene>
<evidence type="ECO:0000313" key="3">
    <source>
        <dbReference type="Proteomes" id="UP000001064"/>
    </source>
</evidence>
<keyword evidence="3" id="KW-1185">Reference proteome</keyword>
<dbReference type="VEuPathDB" id="AmoebaDB:DICPUDRAFT_152657"/>
<dbReference type="EMBL" id="GL871073">
    <property type="protein sequence ID" value="EGC35050.1"/>
    <property type="molecule type" value="Genomic_DNA"/>
</dbReference>
<proteinExistence type="predicted"/>
<dbReference type="eggNOG" id="ENOG502RHSN">
    <property type="taxonomic scope" value="Eukaryota"/>
</dbReference>
<dbReference type="KEGG" id="dpp:DICPUDRAFT_152657"/>
<dbReference type="GeneID" id="10501854"/>
<reference evidence="3" key="1">
    <citation type="journal article" date="2011" name="Genome Biol.">
        <title>Comparative genomics of the social amoebae Dictyostelium discoideum and Dictyostelium purpureum.</title>
        <authorList>
            <consortium name="US DOE Joint Genome Institute (JGI-PGF)"/>
            <person name="Sucgang R."/>
            <person name="Kuo A."/>
            <person name="Tian X."/>
            <person name="Salerno W."/>
            <person name="Parikh A."/>
            <person name="Feasley C.L."/>
            <person name="Dalin E."/>
            <person name="Tu H."/>
            <person name="Huang E."/>
            <person name="Barry K."/>
            <person name="Lindquist E."/>
            <person name="Shapiro H."/>
            <person name="Bruce D."/>
            <person name="Schmutz J."/>
            <person name="Salamov A."/>
            <person name="Fey P."/>
            <person name="Gaudet P."/>
            <person name="Anjard C."/>
            <person name="Babu M.M."/>
            <person name="Basu S."/>
            <person name="Bushmanova Y."/>
            <person name="van der Wel H."/>
            <person name="Katoh-Kurasawa M."/>
            <person name="Dinh C."/>
            <person name="Coutinho P.M."/>
            <person name="Saito T."/>
            <person name="Elias M."/>
            <person name="Schaap P."/>
            <person name="Kay R.R."/>
            <person name="Henrissat B."/>
            <person name="Eichinger L."/>
            <person name="Rivero F."/>
            <person name="Putnam N.H."/>
            <person name="West C.M."/>
            <person name="Loomis W.F."/>
            <person name="Chisholm R.L."/>
            <person name="Shaulsky G."/>
            <person name="Strassmann J.E."/>
            <person name="Queller D.C."/>
            <person name="Kuspa A."/>
            <person name="Grigoriev I.V."/>
        </authorList>
    </citation>
    <scope>NUCLEOTIDE SEQUENCE [LARGE SCALE GENOMIC DNA]</scope>
    <source>
        <strain evidence="3">QSDP1</strain>
    </source>
</reference>
<dbReference type="OMA" id="KNTAMNT"/>
<organism evidence="2 3">
    <name type="scientific">Dictyostelium purpureum</name>
    <name type="common">Slime mold</name>
    <dbReference type="NCBI Taxonomy" id="5786"/>
    <lineage>
        <taxon>Eukaryota</taxon>
        <taxon>Amoebozoa</taxon>
        <taxon>Evosea</taxon>
        <taxon>Eumycetozoa</taxon>
        <taxon>Dictyostelia</taxon>
        <taxon>Dictyosteliales</taxon>
        <taxon>Dictyosteliaceae</taxon>
        <taxon>Dictyostelium</taxon>
    </lineage>
</organism>
<evidence type="ECO:0000256" key="1">
    <source>
        <dbReference type="SAM" id="MobiDB-lite"/>
    </source>
</evidence>
<feature type="region of interest" description="Disordered" evidence="1">
    <location>
        <begin position="137"/>
        <end position="220"/>
    </location>
</feature>
<feature type="compositionally biased region" description="Acidic residues" evidence="1">
    <location>
        <begin position="140"/>
        <end position="220"/>
    </location>
</feature>
<sequence length="220" mass="25667">MDAQIQKLQNITDMISQYQKATTYNKVIKKLNNGVSFKIKRLNVMRGRLYYPAKRREPSATRKSPSQITILKNTAMNTFTSLDEATDEEIYKRMYMAKQREKLIKANTFISSIMSMAGGSYQKALQMHGLTNENNQFQYNEDEDDSDYEPSEDSEEDEEEEEGVEGEEEEGEEGIEGEEEEEEVEEDDEEFEEQENLDDDEEQEEDDDEEEGDFNVSFEE</sequence>